<evidence type="ECO:0000313" key="7">
    <source>
        <dbReference type="EMBL" id="QUH29231.1"/>
    </source>
</evidence>
<sequence>MKKLLAILLIATLCMSTIVGCGKKKEEDKDTTTNLESENTSGDKKEEAKEPTHIKIWYETQEAIAEELQKELDKLAPEIVVSVERKEKLTETLKLVGNDPSSAPDMYFFAHDKIGIFAEMGILSPITNFIPESTFDDFIPMTVSAATYKDQIYQLPIYFESLLFMYNKALMKEAPRTTDDLLAYMEVNTKDGNYGFVEQHSTAYFTVGWIHAYDGFVINDKAEPGLDLKETKDAIKYHKQFVKYMPIDGDYNTMTTLFKEGKAHSTIGGPWLIPDLVENGIDIGIAPMPVVNETLKAISPFAGIQGICVLKGAESKKEAVAKVLEQLSKPDIGINLAKAIGSAPVNNNCYEDDAVKSNEIVMTLKKASATAVPMPNVPEMDVMWAITENLLSSVNKGDADPVTASDEAQKKALEQIEAMK</sequence>
<proteinExistence type="inferred from homology"/>
<evidence type="ECO:0000256" key="4">
    <source>
        <dbReference type="ARBA" id="ARBA00022729"/>
    </source>
</evidence>
<keyword evidence="4 5" id="KW-0732">Signal</keyword>
<dbReference type="GO" id="GO:0015768">
    <property type="term" value="P:maltose transport"/>
    <property type="evidence" value="ECO:0007669"/>
    <property type="project" value="TreeGrafter"/>
</dbReference>
<dbReference type="Gene3D" id="3.40.190.10">
    <property type="entry name" value="Periplasmic binding protein-like II"/>
    <property type="match status" value="2"/>
</dbReference>
<gene>
    <name evidence="7" type="ORF">HYG85_09950</name>
</gene>
<dbReference type="RefSeq" id="WP_212693345.1">
    <property type="nucleotide sequence ID" value="NZ_CP058561.1"/>
</dbReference>
<dbReference type="InterPro" id="IPR006059">
    <property type="entry name" value="SBP"/>
</dbReference>
<evidence type="ECO:0000256" key="5">
    <source>
        <dbReference type="RuleBase" id="RU365005"/>
    </source>
</evidence>
<dbReference type="PANTHER" id="PTHR30061:SF50">
    <property type="entry name" value="MALTOSE_MALTODEXTRIN-BINDING PERIPLASMIC PROTEIN"/>
    <property type="match status" value="1"/>
</dbReference>
<dbReference type="Proteomes" id="UP000677305">
    <property type="component" value="Chromosome"/>
</dbReference>
<evidence type="ECO:0000256" key="3">
    <source>
        <dbReference type="ARBA" id="ARBA00022597"/>
    </source>
</evidence>
<dbReference type="AlphaFoldDB" id="A0A8J8SCA8"/>
<keyword evidence="5" id="KW-0449">Lipoprotein</keyword>
<dbReference type="PANTHER" id="PTHR30061">
    <property type="entry name" value="MALTOSE-BINDING PERIPLASMIC PROTEIN"/>
    <property type="match status" value="1"/>
</dbReference>
<feature type="region of interest" description="Disordered" evidence="6">
    <location>
        <begin position="25"/>
        <end position="49"/>
    </location>
</feature>
<dbReference type="SUPFAM" id="SSF53850">
    <property type="entry name" value="Periplasmic binding protein-like II"/>
    <property type="match status" value="1"/>
</dbReference>
<evidence type="ECO:0000256" key="6">
    <source>
        <dbReference type="SAM" id="MobiDB-lite"/>
    </source>
</evidence>
<reference evidence="7 8" key="1">
    <citation type="submission" date="2020-07" db="EMBL/GenBank/DDBJ databases">
        <title>Vallitalea guaymasensis genome.</title>
        <authorList>
            <person name="Postec A."/>
        </authorList>
    </citation>
    <scope>NUCLEOTIDE SEQUENCE [LARGE SCALE GENOMIC DNA]</scope>
    <source>
        <strain evidence="7 8">Ra1766G1</strain>
    </source>
</reference>
<keyword evidence="2 5" id="KW-0813">Transport</keyword>
<evidence type="ECO:0000256" key="1">
    <source>
        <dbReference type="ARBA" id="ARBA00008520"/>
    </source>
</evidence>
<dbReference type="GO" id="GO:1901982">
    <property type="term" value="F:maltose binding"/>
    <property type="evidence" value="ECO:0007669"/>
    <property type="project" value="TreeGrafter"/>
</dbReference>
<dbReference type="PROSITE" id="PS51257">
    <property type="entry name" value="PROKAR_LIPOPROTEIN"/>
    <property type="match status" value="1"/>
</dbReference>
<organism evidence="7 8">
    <name type="scientific">Vallitalea guaymasensis</name>
    <dbReference type="NCBI Taxonomy" id="1185412"/>
    <lineage>
        <taxon>Bacteria</taxon>
        <taxon>Bacillati</taxon>
        <taxon>Bacillota</taxon>
        <taxon>Clostridia</taxon>
        <taxon>Lachnospirales</taxon>
        <taxon>Vallitaleaceae</taxon>
        <taxon>Vallitalea</taxon>
    </lineage>
</organism>
<dbReference type="GO" id="GO:0055052">
    <property type="term" value="C:ATP-binding cassette (ABC) transporter complex, substrate-binding subunit-containing"/>
    <property type="evidence" value="ECO:0007669"/>
    <property type="project" value="TreeGrafter"/>
</dbReference>
<dbReference type="KEGG" id="vgu:HYG85_09950"/>
<keyword evidence="5" id="KW-1003">Cell membrane</keyword>
<name>A0A8J8SCA8_9FIRM</name>
<feature type="signal peptide" evidence="5">
    <location>
        <begin position="1"/>
        <end position="21"/>
    </location>
</feature>
<comment type="subcellular location">
    <subcellularLocation>
        <location evidence="5">Cell membrane</location>
        <topology evidence="5">Lipid-anchor</topology>
    </subcellularLocation>
</comment>
<dbReference type="GO" id="GO:0042956">
    <property type="term" value="P:maltodextrin transmembrane transport"/>
    <property type="evidence" value="ECO:0007669"/>
    <property type="project" value="TreeGrafter"/>
</dbReference>
<dbReference type="GO" id="GO:0015144">
    <property type="term" value="F:carbohydrate transmembrane transporter activity"/>
    <property type="evidence" value="ECO:0007669"/>
    <property type="project" value="InterPro"/>
</dbReference>
<evidence type="ECO:0000256" key="2">
    <source>
        <dbReference type="ARBA" id="ARBA00022448"/>
    </source>
</evidence>
<dbReference type="EMBL" id="CP058561">
    <property type="protein sequence ID" value="QUH29231.1"/>
    <property type="molecule type" value="Genomic_DNA"/>
</dbReference>
<accession>A0A8J8SCA8</accession>
<comment type="similarity">
    <text evidence="1 5">Belongs to the bacterial solute-binding protein 1 family.</text>
</comment>
<dbReference type="PRINTS" id="PR00181">
    <property type="entry name" value="MALTOSEBP"/>
</dbReference>
<protein>
    <recommendedName>
        <fullName evidence="5">Maltodextrin-binding protein</fullName>
    </recommendedName>
</protein>
<keyword evidence="5" id="KW-0472">Membrane</keyword>
<feature type="chain" id="PRO_5039752653" description="Maltodextrin-binding protein" evidence="5">
    <location>
        <begin position="22"/>
        <end position="420"/>
    </location>
</feature>
<keyword evidence="3 5" id="KW-0762">Sugar transport</keyword>
<evidence type="ECO:0000313" key="8">
    <source>
        <dbReference type="Proteomes" id="UP000677305"/>
    </source>
</evidence>
<dbReference type="InterPro" id="IPR006060">
    <property type="entry name" value="Maltose/Cyclodextrin-bd"/>
</dbReference>
<dbReference type="Pfam" id="PF13416">
    <property type="entry name" value="SBP_bac_8"/>
    <property type="match status" value="1"/>
</dbReference>
<keyword evidence="8" id="KW-1185">Reference proteome</keyword>